<reference evidence="2" key="1">
    <citation type="submission" date="2018-02" db="EMBL/GenBank/DDBJ databases">
        <authorList>
            <person name="Hornung B."/>
        </authorList>
    </citation>
    <scope>NUCLEOTIDE SEQUENCE [LARGE SCALE GENOMIC DNA]</scope>
</reference>
<name>A0A375HYA9_9ACTN</name>
<evidence type="ECO:0000313" key="1">
    <source>
        <dbReference type="EMBL" id="SPF67560.1"/>
    </source>
</evidence>
<keyword evidence="2" id="KW-1185">Reference proteome</keyword>
<dbReference type="EMBL" id="OMOH01000002">
    <property type="protein sequence ID" value="SPF67560.1"/>
    <property type="molecule type" value="Genomic_DNA"/>
</dbReference>
<proteinExistence type="predicted"/>
<protein>
    <submittedName>
        <fullName evidence="1">Uncharacterized protein</fullName>
    </submittedName>
</protein>
<gene>
    <name evidence="1" type="ORF">PROPJV5_0515</name>
</gene>
<accession>A0A375HYA9</accession>
<organism evidence="1 2">
    <name type="scientific">Propionibacterium ruminifibrarum</name>
    <dbReference type="NCBI Taxonomy" id="1962131"/>
    <lineage>
        <taxon>Bacteria</taxon>
        <taxon>Bacillati</taxon>
        <taxon>Actinomycetota</taxon>
        <taxon>Actinomycetes</taxon>
        <taxon>Propionibacteriales</taxon>
        <taxon>Propionibacteriaceae</taxon>
        <taxon>Propionibacterium</taxon>
    </lineage>
</organism>
<sequence length="30" mass="3342">MSIFDDSTVIDAMLSIRQHIDLMLVTTATC</sequence>
<dbReference type="Proteomes" id="UP000265962">
    <property type="component" value="Unassembled WGS sequence"/>
</dbReference>
<evidence type="ECO:0000313" key="2">
    <source>
        <dbReference type="Proteomes" id="UP000265962"/>
    </source>
</evidence>
<dbReference type="AlphaFoldDB" id="A0A375HYA9"/>